<evidence type="ECO:0000313" key="1">
    <source>
        <dbReference type="EMBL" id="CUN53800.1"/>
    </source>
</evidence>
<reference evidence="1 2" key="1">
    <citation type="submission" date="2015-09" db="EMBL/GenBank/DDBJ databases">
        <authorList>
            <consortium name="Pathogen Informatics"/>
        </authorList>
    </citation>
    <scope>NUCLEOTIDE SEQUENCE [LARGE SCALE GENOMIC DNA]</scope>
    <source>
        <strain evidence="1 2">2789STDY5834863</strain>
    </source>
</reference>
<gene>
    <name evidence="1" type="ORF">ERS852478_00414</name>
</gene>
<organism evidence="1 2">
    <name type="scientific">Blautia wexlerae</name>
    <dbReference type="NCBI Taxonomy" id="418240"/>
    <lineage>
        <taxon>Bacteria</taxon>
        <taxon>Bacillati</taxon>
        <taxon>Bacillota</taxon>
        <taxon>Clostridia</taxon>
        <taxon>Lachnospirales</taxon>
        <taxon>Lachnospiraceae</taxon>
        <taxon>Blautia</taxon>
    </lineage>
</organism>
<sequence>MKGEQMSLLHEFVAVRQPTNKKILYSENIYEYINGGKIKKSVVLEIPDDVIQKILYDTHGKLLPDIKFNQWGISVYEKDELIKWLDFLKNVSEEVSKESKQYCQALLDFAMQSYVNNDVVLHFGI</sequence>
<dbReference type="Proteomes" id="UP000095431">
    <property type="component" value="Unassembled WGS sequence"/>
</dbReference>
<dbReference type="RefSeq" id="WP_055199606.1">
    <property type="nucleotide sequence ID" value="NZ_BTHH01000001.1"/>
</dbReference>
<name>A0A173XRA7_9FIRM</name>
<evidence type="ECO:0000313" key="2">
    <source>
        <dbReference type="Proteomes" id="UP000095431"/>
    </source>
</evidence>
<accession>A0A173XRA7</accession>
<dbReference type="AlphaFoldDB" id="A0A173XRA7"/>
<dbReference type="EMBL" id="CYZN01000002">
    <property type="protein sequence ID" value="CUN53800.1"/>
    <property type="molecule type" value="Genomic_DNA"/>
</dbReference>
<protein>
    <submittedName>
        <fullName evidence="1">Uncharacterized protein</fullName>
    </submittedName>
</protein>
<proteinExistence type="predicted"/>